<dbReference type="Proteomes" id="UP001519460">
    <property type="component" value="Unassembled WGS sequence"/>
</dbReference>
<feature type="region of interest" description="Disordered" evidence="1">
    <location>
        <begin position="127"/>
        <end position="152"/>
    </location>
</feature>
<sequence length="191" mass="20660">MYVSWVSRSFCPLMVIVVIVMTTDSLPRCIVTPAIAFRSELCHATKPNKAAYAGKLRASPVLPPPTHSQLSASTNTAFRQASRPAIQQREPQCQTAVGVMEPSRTSDLPQGLKRGFLVLARPQSKKTTLGGGWGRKTLKGNSGGPSVSGKSLPRNFYNLSRLTASRSPLPGYRITVVITGNRYSSSCPSRQ</sequence>
<evidence type="ECO:0000313" key="3">
    <source>
        <dbReference type="EMBL" id="KAK7506477.1"/>
    </source>
</evidence>
<keyword evidence="2" id="KW-0732">Signal</keyword>
<feature type="non-terminal residue" evidence="3">
    <location>
        <position position="191"/>
    </location>
</feature>
<protein>
    <recommendedName>
        <fullName evidence="5">Secreted protein</fullName>
    </recommendedName>
</protein>
<reference evidence="3 4" key="1">
    <citation type="journal article" date="2023" name="Sci. Data">
        <title>Genome assembly of the Korean intertidal mud-creeper Batillaria attramentaria.</title>
        <authorList>
            <person name="Patra A.K."/>
            <person name="Ho P.T."/>
            <person name="Jun S."/>
            <person name="Lee S.J."/>
            <person name="Kim Y."/>
            <person name="Won Y.J."/>
        </authorList>
    </citation>
    <scope>NUCLEOTIDE SEQUENCE [LARGE SCALE GENOMIC DNA]</scope>
    <source>
        <strain evidence="3">Wonlab-2016</strain>
    </source>
</reference>
<evidence type="ECO:0000256" key="2">
    <source>
        <dbReference type="SAM" id="SignalP"/>
    </source>
</evidence>
<feature type="chain" id="PRO_5044789404" description="Secreted protein" evidence="2">
    <location>
        <begin position="26"/>
        <end position="191"/>
    </location>
</feature>
<feature type="signal peptide" evidence="2">
    <location>
        <begin position="1"/>
        <end position="25"/>
    </location>
</feature>
<dbReference type="AlphaFoldDB" id="A0ABD0M451"/>
<name>A0ABD0M451_9CAEN</name>
<proteinExistence type="predicted"/>
<evidence type="ECO:0000313" key="4">
    <source>
        <dbReference type="Proteomes" id="UP001519460"/>
    </source>
</evidence>
<accession>A0ABD0M451</accession>
<organism evidence="3 4">
    <name type="scientific">Batillaria attramentaria</name>
    <dbReference type="NCBI Taxonomy" id="370345"/>
    <lineage>
        <taxon>Eukaryota</taxon>
        <taxon>Metazoa</taxon>
        <taxon>Spiralia</taxon>
        <taxon>Lophotrochozoa</taxon>
        <taxon>Mollusca</taxon>
        <taxon>Gastropoda</taxon>
        <taxon>Caenogastropoda</taxon>
        <taxon>Sorbeoconcha</taxon>
        <taxon>Cerithioidea</taxon>
        <taxon>Batillariidae</taxon>
        <taxon>Batillaria</taxon>
    </lineage>
</organism>
<dbReference type="EMBL" id="JACVVK020000007">
    <property type="protein sequence ID" value="KAK7506477.1"/>
    <property type="molecule type" value="Genomic_DNA"/>
</dbReference>
<evidence type="ECO:0000256" key="1">
    <source>
        <dbReference type="SAM" id="MobiDB-lite"/>
    </source>
</evidence>
<comment type="caution">
    <text evidence="3">The sequence shown here is derived from an EMBL/GenBank/DDBJ whole genome shotgun (WGS) entry which is preliminary data.</text>
</comment>
<keyword evidence="4" id="KW-1185">Reference proteome</keyword>
<evidence type="ECO:0008006" key="5">
    <source>
        <dbReference type="Google" id="ProtNLM"/>
    </source>
</evidence>
<gene>
    <name evidence="3" type="ORF">BaRGS_00002589</name>
</gene>